<organism evidence="1">
    <name type="scientific">Anguilla anguilla</name>
    <name type="common">European freshwater eel</name>
    <name type="synonym">Muraena anguilla</name>
    <dbReference type="NCBI Taxonomy" id="7936"/>
    <lineage>
        <taxon>Eukaryota</taxon>
        <taxon>Metazoa</taxon>
        <taxon>Chordata</taxon>
        <taxon>Craniata</taxon>
        <taxon>Vertebrata</taxon>
        <taxon>Euteleostomi</taxon>
        <taxon>Actinopterygii</taxon>
        <taxon>Neopterygii</taxon>
        <taxon>Teleostei</taxon>
        <taxon>Anguilliformes</taxon>
        <taxon>Anguillidae</taxon>
        <taxon>Anguilla</taxon>
    </lineage>
</organism>
<accession>A0A0E9UM16</accession>
<proteinExistence type="predicted"/>
<protein>
    <submittedName>
        <fullName evidence="1">Uncharacterized protein</fullName>
    </submittedName>
</protein>
<dbReference type="EMBL" id="GBXM01042559">
    <property type="protein sequence ID" value="JAH66018.1"/>
    <property type="molecule type" value="Transcribed_RNA"/>
</dbReference>
<name>A0A0E9UM16_ANGAN</name>
<evidence type="ECO:0000313" key="1">
    <source>
        <dbReference type="EMBL" id="JAH66018.1"/>
    </source>
</evidence>
<sequence>MSKPLQVCVTITTPVSVEFSVLHLGRKQRMSKGMSYLW</sequence>
<reference evidence="1" key="2">
    <citation type="journal article" date="2015" name="Fish Shellfish Immunol.">
        <title>Early steps in the European eel (Anguilla anguilla)-Vibrio vulnificus interaction in the gills: Role of the RtxA13 toxin.</title>
        <authorList>
            <person name="Callol A."/>
            <person name="Pajuelo D."/>
            <person name="Ebbesson L."/>
            <person name="Teles M."/>
            <person name="MacKenzie S."/>
            <person name="Amaro C."/>
        </authorList>
    </citation>
    <scope>NUCLEOTIDE SEQUENCE</scope>
</reference>
<reference evidence="1" key="1">
    <citation type="submission" date="2014-11" db="EMBL/GenBank/DDBJ databases">
        <authorList>
            <person name="Amaro Gonzalez C."/>
        </authorList>
    </citation>
    <scope>NUCLEOTIDE SEQUENCE</scope>
</reference>
<dbReference type="AlphaFoldDB" id="A0A0E9UM16"/>